<dbReference type="AlphaFoldDB" id="A0A2I0B0Q5"/>
<accession>A0A2I0B0Q5</accession>
<organism evidence="1 2">
    <name type="scientific">Apostasia shenzhenica</name>
    <dbReference type="NCBI Taxonomy" id="1088818"/>
    <lineage>
        <taxon>Eukaryota</taxon>
        <taxon>Viridiplantae</taxon>
        <taxon>Streptophyta</taxon>
        <taxon>Embryophyta</taxon>
        <taxon>Tracheophyta</taxon>
        <taxon>Spermatophyta</taxon>
        <taxon>Magnoliopsida</taxon>
        <taxon>Liliopsida</taxon>
        <taxon>Asparagales</taxon>
        <taxon>Orchidaceae</taxon>
        <taxon>Apostasioideae</taxon>
        <taxon>Apostasia</taxon>
    </lineage>
</organism>
<evidence type="ECO:0000313" key="2">
    <source>
        <dbReference type="Proteomes" id="UP000236161"/>
    </source>
</evidence>
<proteinExistence type="predicted"/>
<dbReference type="EMBL" id="KZ451931">
    <property type="protein sequence ID" value="PKA61359.1"/>
    <property type="molecule type" value="Genomic_DNA"/>
</dbReference>
<dbReference type="Proteomes" id="UP000236161">
    <property type="component" value="Unassembled WGS sequence"/>
</dbReference>
<sequence length="53" mass="6017">MKSSVPKAPHFMGVKGRVVHCMKPTRELLVAKKHFTVAPKSRVFHSKISILLY</sequence>
<keyword evidence="2" id="KW-1185">Reference proteome</keyword>
<name>A0A2I0B0Q5_9ASPA</name>
<protein>
    <submittedName>
        <fullName evidence="1">Uncharacterized protein</fullName>
    </submittedName>
</protein>
<gene>
    <name evidence="1" type="ORF">AXF42_Ash020335</name>
</gene>
<evidence type="ECO:0000313" key="1">
    <source>
        <dbReference type="EMBL" id="PKA61359.1"/>
    </source>
</evidence>
<reference evidence="1 2" key="1">
    <citation type="journal article" date="2017" name="Nature">
        <title>The Apostasia genome and the evolution of orchids.</title>
        <authorList>
            <person name="Zhang G.Q."/>
            <person name="Liu K.W."/>
            <person name="Li Z."/>
            <person name="Lohaus R."/>
            <person name="Hsiao Y.Y."/>
            <person name="Niu S.C."/>
            <person name="Wang J.Y."/>
            <person name="Lin Y.C."/>
            <person name="Xu Q."/>
            <person name="Chen L.J."/>
            <person name="Yoshida K."/>
            <person name="Fujiwara S."/>
            <person name="Wang Z.W."/>
            <person name="Zhang Y.Q."/>
            <person name="Mitsuda N."/>
            <person name="Wang M."/>
            <person name="Liu G.H."/>
            <person name="Pecoraro L."/>
            <person name="Huang H.X."/>
            <person name="Xiao X.J."/>
            <person name="Lin M."/>
            <person name="Wu X.Y."/>
            <person name="Wu W.L."/>
            <person name="Chen Y.Y."/>
            <person name="Chang S.B."/>
            <person name="Sakamoto S."/>
            <person name="Ohme-Takagi M."/>
            <person name="Yagi M."/>
            <person name="Zeng S.J."/>
            <person name="Shen C.Y."/>
            <person name="Yeh C.M."/>
            <person name="Luo Y.B."/>
            <person name="Tsai W.C."/>
            <person name="Van de Peer Y."/>
            <person name="Liu Z.J."/>
        </authorList>
    </citation>
    <scope>NUCLEOTIDE SEQUENCE [LARGE SCALE GENOMIC DNA]</scope>
    <source>
        <strain evidence="2">cv. Shenzhen</strain>
        <tissue evidence="1">Stem</tissue>
    </source>
</reference>